<evidence type="ECO:0000313" key="5">
    <source>
        <dbReference type="EMBL" id="PQJ96191.1"/>
    </source>
</evidence>
<evidence type="ECO:0000256" key="3">
    <source>
        <dbReference type="ARBA" id="ARBA00023163"/>
    </source>
</evidence>
<keyword evidence="2" id="KW-0238">DNA-binding</keyword>
<dbReference type="InterPro" id="IPR010982">
    <property type="entry name" value="Lambda_DNA-bd_dom_sf"/>
</dbReference>
<dbReference type="InterPro" id="IPR001387">
    <property type="entry name" value="Cro/C1-type_HTH"/>
</dbReference>
<reference evidence="5 6" key="1">
    <citation type="submission" date="2018-01" db="EMBL/GenBank/DDBJ databases">
        <title>The complete genome sequence of Chromatium okenii LaCa, a purple sulfur bacterium with a turbulent life.</title>
        <authorList>
            <person name="Luedin S.M."/>
            <person name="Liechti N."/>
            <person name="Storelli N."/>
            <person name="Danza F."/>
            <person name="Wittwer M."/>
            <person name="Pothier J.F."/>
            <person name="Tonolla M.A."/>
        </authorList>
    </citation>
    <scope>NUCLEOTIDE SEQUENCE [LARGE SCALE GENOMIC DNA]</scope>
    <source>
        <strain evidence="5 6">LaCa</strain>
    </source>
</reference>
<proteinExistence type="predicted"/>
<dbReference type="RefSeq" id="WP_105073825.1">
    <property type="nucleotide sequence ID" value="NZ_PPGH01000035.1"/>
</dbReference>
<keyword evidence="3" id="KW-0804">Transcription</keyword>
<gene>
    <name evidence="5" type="ORF">CXB77_10390</name>
</gene>
<comment type="caution">
    <text evidence="5">The sequence shown here is derived from an EMBL/GenBank/DDBJ whole genome shotgun (WGS) entry which is preliminary data.</text>
</comment>
<keyword evidence="6" id="KW-1185">Reference proteome</keyword>
<dbReference type="SUPFAM" id="SSF47413">
    <property type="entry name" value="lambda repressor-like DNA-binding domains"/>
    <property type="match status" value="1"/>
</dbReference>
<dbReference type="PANTHER" id="PTHR36511">
    <property type="entry name" value="MERR FAMILY BACTERIAL REGULATORY PROTEIN"/>
    <property type="match status" value="1"/>
</dbReference>
<dbReference type="Proteomes" id="UP000239936">
    <property type="component" value="Unassembled WGS sequence"/>
</dbReference>
<evidence type="ECO:0000256" key="2">
    <source>
        <dbReference type="ARBA" id="ARBA00023125"/>
    </source>
</evidence>
<dbReference type="InterPro" id="IPR032758">
    <property type="entry name" value="MqsA/HigA-2"/>
</dbReference>
<dbReference type="EMBL" id="PPGH01000035">
    <property type="protein sequence ID" value="PQJ96191.1"/>
    <property type="molecule type" value="Genomic_DNA"/>
</dbReference>
<evidence type="ECO:0000313" key="6">
    <source>
        <dbReference type="Proteomes" id="UP000239936"/>
    </source>
</evidence>
<evidence type="ECO:0000259" key="4">
    <source>
        <dbReference type="PROSITE" id="PS50943"/>
    </source>
</evidence>
<keyword evidence="1" id="KW-0805">Transcription regulation</keyword>
<dbReference type="CDD" id="cd00093">
    <property type="entry name" value="HTH_XRE"/>
    <property type="match status" value="1"/>
</dbReference>
<sequence>MDQEMLAFQNDLLKSVREMNTNQAACITEVTLSLTAAVRCSCDLSQMQFAELLGVSVHRLQDWEEGHSEPVGAAKTLLKILERHPDVLRELAA</sequence>
<organism evidence="5 6">
    <name type="scientific">Chromatium okenii</name>
    <dbReference type="NCBI Taxonomy" id="61644"/>
    <lineage>
        <taxon>Bacteria</taxon>
        <taxon>Pseudomonadati</taxon>
        <taxon>Pseudomonadota</taxon>
        <taxon>Gammaproteobacteria</taxon>
        <taxon>Chromatiales</taxon>
        <taxon>Chromatiaceae</taxon>
        <taxon>Chromatium</taxon>
    </lineage>
</organism>
<name>A0A2S7XS10_9GAMM</name>
<protein>
    <submittedName>
        <fullName evidence="5">Transcriptional regulator</fullName>
    </submittedName>
</protein>
<evidence type="ECO:0000256" key="1">
    <source>
        <dbReference type="ARBA" id="ARBA00023015"/>
    </source>
</evidence>
<dbReference type="Gene3D" id="1.10.260.40">
    <property type="entry name" value="lambda repressor-like DNA-binding domains"/>
    <property type="match status" value="1"/>
</dbReference>
<accession>A0A2S7XS10</accession>
<dbReference type="OrthoDB" id="9799384at2"/>
<dbReference type="Pfam" id="PF15731">
    <property type="entry name" value="MqsA_antitoxin"/>
    <property type="match status" value="1"/>
</dbReference>
<dbReference type="InterPro" id="IPR052359">
    <property type="entry name" value="HTH-type_reg/antitoxin"/>
</dbReference>
<feature type="domain" description="HTH cro/C1-type" evidence="4">
    <location>
        <begin position="39"/>
        <end position="88"/>
    </location>
</feature>
<dbReference type="AlphaFoldDB" id="A0A2S7XS10"/>
<dbReference type="PANTHER" id="PTHR36511:SF4">
    <property type="entry name" value="ANTITOXIN MQSA"/>
    <property type="match status" value="1"/>
</dbReference>
<dbReference type="PROSITE" id="PS50943">
    <property type="entry name" value="HTH_CROC1"/>
    <property type="match status" value="1"/>
</dbReference>
<dbReference type="GO" id="GO:0003677">
    <property type="term" value="F:DNA binding"/>
    <property type="evidence" value="ECO:0007669"/>
    <property type="project" value="UniProtKB-KW"/>
</dbReference>